<dbReference type="Pfam" id="PF11162">
    <property type="entry name" value="DUF2946"/>
    <property type="match status" value="1"/>
</dbReference>
<dbReference type="EMBL" id="CP013002">
    <property type="protein sequence ID" value="ALL12048.1"/>
    <property type="molecule type" value="Genomic_DNA"/>
</dbReference>
<dbReference type="Proteomes" id="UP000056905">
    <property type="component" value="Chromosome"/>
</dbReference>
<dbReference type="STRING" id="69395.AQ619_01000"/>
<organism evidence="1 2">
    <name type="scientific">Caulobacter henricii</name>
    <dbReference type="NCBI Taxonomy" id="69395"/>
    <lineage>
        <taxon>Bacteria</taxon>
        <taxon>Pseudomonadati</taxon>
        <taxon>Pseudomonadota</taxon>
        <taxon>Alphaproteobacteria</taxon>
        <taxon>Caulobacterales</taxon>
        <taxon>Caulobacteraceae</taxon>
        <taxon>Caulobacter</taxon>
    </lineage>
</organism>
<dbReference type="RefSeq" id="WP_062142995.1">
    <property type="nucleotide sequence ID" value="NZ_CP013002.1"/>
</dbReference>
<dbReference type="AlphaFoldDB" id="A0A0P0NVR2"/>
<gene>
    <name evidence="1" type="ORF">AQ619_01000</name>
</gene>
<keyword evidence="2" id="KW-1185">Reference proteome</keyword>
<evidence type="ECO:0000313" key="2">
    <source>
        <dbReference type="Proteomes" id="UP000056905"/>
    </source>
</evidence>
<dbReference type="KEGG" id="chq:AQ619_01000"/>
<protein>
    <recommendedName>
        <fullName evidence="3">DUF2946 domain-containing protein</fullName>
    </recommendedName>
</protein>
<sequence length="132" mass="13327">MLARRGQSGPGLLVALLAAFAVLVQTLAPSAAMARSTQGGEAIIICTAEGAKLVRLGGEEPPTPAKIFGGFKCGQCVAATPAAIVTDPAVTVAPVRYAVRLEIAVVRVLGVRGHARAPPRPPGQGPPAFLNA</sequence>
<accession>A0A0P0NVR2</accession>
<dbReference type="OrthoDB" id="7189683at2"/>
<dbReference type="InterPro" id="IPR021333">
    <property type="entry name" value="DUF2946"/>
</dbReference>
<reference evidence="1 2" key="1">
    <citation type="submission" date="2015-10" db="EMBL/GenBank/DDBJ databases">
        <title>Conservation of the essential genome among Caulobacter and Brevundimonas species.</title>
        <authorList>
            <person name="Scott D."/>
            <person name="Ely B."/>
        </authorList>
    </citation>
    <scope>NUCLEOTIDE SEQUENCE [LARGE SCALE GENOMIC DNA]</scope>
    <source>
        <strain evidence="1 2">CB4</strain>
    </source>
</reference>
<name>A0A0P0NVR2_9CAUL</name>
<evidence type="ECO:0008006" key="3">
    <source>
        <dbReference type="Google" id="ProtNLM"/>
    </source>
</evidence>
<proteinExistence type="predicted"/>
<evidence type="ECO:0000313" key="1">
    <source>
        <dbReference type="EMBL" id="ALL12048.1"/>
    </source>
</evidence>